<organism evidence="1 2">
    <name type="scientific">Oncorhynchus mykiss</name>
    <name type="common">Rainbow trout</name>
    <name type="synonym">Salmo gairdneri</name>
    <dbReference type="NCBI Taxonomy" id="8022"/>
    <lineage>
        <taxon>Eukaryota</taxon>
        <taxon>Metazoa</taxon>
        <taxon>Chordata</taxon>
        <taxon>Craniata</taxon>
        <taxon>Vertebrata</taxon>
        <taxon>Euteleostomi</taxon>
        <taxon>Actinopterygii</taxon>
        <taxon>Neopterygii</taxon>
        <taxon>Teleostei</taxon>
        <taxon>Protacanthopterygii</taxon>
        <taxon>Salmoniformes</taxon>
        <taxon>Salmonidae</taxon>
        <taxon>Salmoninae</taxon>
        <taxon>Oncorhynchus</taxon>
    </lineage>
</organism>
<keyword evidence="2" id="KW-1185">Reference proteome</keyword>
<proteinExistence type="predicted"/>
<dbReference type="InterPro" id="IPR036265">
    <property type="entry name" value="HIT-like_sf"/>
</dbReference>
<dbReference type="GeneTree" id="ENSGT00960000188752"/>
<dbReference type="Proteomes" id="UP000694395">
    <property type="component" value="Chromosome 20"/>
</dbReference>
<evidence type="ECO:0000313" key="2">
    <source>
        <dbReference type="Proteomes" id="UP000694395"/>
    </source>
</evidence>
<accession>A0A8C7QRF5</accession>
<reference evidence="1" key="2">
    <citation type="submission" date="2025-08" db="UniProtKB">
        <authorList>
            <consortium name="Ensembl"/>
        </authorList>
    </citation>
    <scope>IDENTIFICATION</scope>
</reference>
<evidence type="ECO:0000313" key="1">
    <source>
        <dbReference type="Ensembl" id="ENSOMYP00000040580.2"/>
    </source>
</evidence>
<protein>
    <submittedName>
        <fullName evidence="1">Uncharacterized protein</fullName>
    </submittedName>
</protein>
<dbReference type="Gene3D" id="3.30.428.10">
    <property type="entry name" value="HIT-like"/>
    <property type="match status" value="1"/>
</dbReference>
<dbReference type="AlphaFoldDB" id="A0A8C7QRF5"/>
<dbReference type="Ensembl" id="ENSOMYT00000044311.2">
    <property type="protein sequence ID" value="ENSOMYP00000040580.2"/>
    <property type="gene ID" value="ENSOMYG00000018806.2"/>
</dbReference>
<sequence length="101" mass="11374">MRLNIDSAKAQVAQPGGDTIFGKIIRKEIPAKILFEDVPQMAVHVRRQDCVETDLGKGTKTFLHLLPGTRKNSWNGTPIHFNGWKTRQNGLMSAQLFKCKQ</sequence>
<reference evidence="1" key="3">
    <citation type="submission" date="2025-09" db="UniProtKB">
        <authorList>
            <consortium name="Ensembl"/>
        </authorList>
    </citation>
    <scope>IDENTIFICATION</scope>
</reference>
<reference evidence="1" key="1">
    <citation type="submission" date="2020-07" db="EMBL/GenBank/DDBJ databases">
        <title>A long reads based de novo assembly of the rainbow trout Arlee double haploid line genome.</title>
        <authorList>
            <person name="Gao G."/>
            <person name="Palti Y."/>
        </authorList>
    </citation>
    <scope>NUCLEOTIDE SEQUENCE [LARGE SCALE GENOMIC DNA]</scope>
</reference>
<name>A0A8C7QRF5_ONCMY</name>